<keyword evidence="2" id="KW-1185">Reference proteome</keyword>
<comment type="caution">
    <text evidence="1">The sequence shown here is derived from an EMBL/GenBank/DDBJ whole genome shotgun (WGS) entry which is preliminary data.</text>
</comment>
<dbReference type="EMBL" id="MPPL01000001">
    <property type="protein sequence ID" value="OKS88781.1"/>
    <property type="molecule type" value="Genomic_DNA"/>
</dbReference>
<evidence type="ECO:0000313" key="1">
    <source>
        <dbReference type="EMBL" id="OKS88781.1"/>
    </source>
</evidence>
<dbReference type="AlphaFoldDB" id="A0A1Q6A444"/>
<reference evidence="1 2" key="1">
    <citation type="submission" date="2016-11" db="EMBL/GenBank/DDBJ databases">
        <title>Whole Genome Sequencing of Mucilaginibacter polytrichastri RG4-7(T) isolated from the moss sample.</title>
        <authorList>
            <person name="Li Y."/>
        </authorList>
    </citation>
    <scope>NUCLEOTIDE SEQUENCE [LARGE SCALE GENOMIC DNA]</scope>
    <source>
        <strain evidence="1 2">RG4-7</strain>
    </source>
</reference>
<accession>A0A1Q6A444</accession>
<evidence type="ECO:0000313" key="2">
    <source>
        <dbReference type="Proteomes" id="UP000186720"/>
    </source>
</evidence>
<gene>
    <name evidence="1" type="ORF">RG47T_4259</name>
</gene>
<name>A0A1Q6A444_9SPHI</name>
<protein>
    <submittedName>
        <fullName evidence="1">Uncharacterized protein</fullName>
    </submittedName>
</protein>
<proteinExistence type="predicted"/>
<sequence>MFGEQLFDVTPAIAPVGLPFFQIGRQLSGAGQCNNGPEFGGLADDSS</sequence>
<organism evidence="1 2">
    <name type="scientific">Mucilaginibacter polytrichastri</name>
    <dbReference type="NCBI Taxonomy" id="1302689"/>
    <lineage>
        <taxon>Bacteria</taxon>
        <taxon>Pseudomonadati</taxon>
        <taxon>Bacteroidota</taxon>
        <taxon>Sphingobacteriia</taxon>
        <taxon>Sphingobacteriales</taxon>
        <taxon>Sphingobacteriaceae</taxon>
        <taxon>Mucilaginibacter</taxon>
    </lineage>
</organism>
<dbReference type="Proteomes" id="UP000186720">
    <property type="component" value="Unassembled WGS sequence"/>
</dbReference>